<dbReference type="EMBL" id="BSUZ01000001">
    <property type="protein sequence ID" value="GMA86384.1"/>
    <property type="molecule type" value="Genomic_DNA"/>
</dbReference>
<feature type="compositionally biased region" description="Basic residues" evidence="1">
    <location>
        <begin position="146"/>
        <end position="167"/>
    </location>
</feature>
<evidence type="ECO:0000313" key="3">
    <source>
        <dbReference type="Proteomes" id="UP001157017"/>
    </source>
</evidence>
<proteinExistence type="predicted"/>
<keyword evidence="3" id="KW-1185">Reference proteome</keyword>
<dbReference type="InterPro" id="IPR036890">
    <property type="entry name" value="HATPase_C_sf"/>
</dbReference>
<evidence type="ECO:0000256" key="1">
    <source>
        <dbReference type="SAM" id="MobiDB-lite"/>
    </source>
</evidence>
<organism evidence="2 3">
    <name type="scientific">Angustibacter aerolatus</name>
    <dbReference type="NCBI Taxonomy" id="1162965"/>
    <lineage>
        <taxon>Bacteria</taxon>
        <taxon>Bacillati</taxon>
        <taxon>Actinomycetota</taxon>
        <taxon>Actinomycetes</taxon>
        <taxon>Kineosporiales</taxon>
        <taxon>Kineosporiaceae</taxon>
    </lineage>
</organism>
<feature type="compositionally biased region" description="Basic residues" evidence="1">
    <location>
        <begin position="609"/>
        <end position="632"/>
    </location>
</feature>
<dbReference type="NCBIfam" id="NF047352">
    <property type="entry name" value="P_loop_sacsin"/>
    <property type="match status" value="1"/>
</dbReference>
<dbReference type="SUPFAM" id="SSF55874">
    <property type="entry name" value="ATPase domain of HSP90 chaperone/DNA topoisomerase II/histidine kinase"/>
    <property type="match status" value="1"/>
</dbReference>
<evidence type="ECO:0008006" key="4">
    <source>
        <dbReference type="Google" id="ProtNLM"/>
    </source>
</evidence>
<protein>
    <recommendedName>
        <fullName evidence="4">Molecular chaperone Hsp90</fullName>
    </recommendedName>
</protein>
<feature type="compositionally biased region" description="Low complexity" evidence="1">
    <location>
        <begin position="691"/>
        <end position="707"/>
    </location>
</feature>
<evidence type="ECO:0000313" key="2">
    <source>
        <dbReference type="EMBL" id="GMA86384.1"/>
    </source>
</evidence>
<feature type="region of interest" description="Disordered" evidence="1">
    <location>
        <begin position="145"/>
        <end position="170"/>
    </location>
</feature>
<dbReference type="Proteomes" id="UP001157017">
    <property type="component" value="Unassembled WGS sequence"/>
</dbReference>
<feature type="region of interest" description="Disordered" evidence="1">
    <location>
        <begin position="588"/>
        <end position="714"/>
    </location>
</feature>
<comment type="caution">
    <text evidence="2">The sequence shown here is derived from an EMBL/GenBank/DDBJ whole genome shotgun (WGS) entry which is preliminary data.</text>
</comment>
<feature type="compositionally biased region" description="Basic residues" evidence="1">
    <location>
        <begin position="679"/>
        <end position="690"/>
    </location>
</feature>
<accession>A0ABQ6JF03</accession>
<sequence>MPGVLQATLHDDVLVAANTGAPLDAAGVESLATLRASAKRDAGGEQVGRFGVGFAAVLAVTDEPVVLSRSGGVRFSRDDTAAVVAEVAADRPEPAAEVRRRGGHVPVLRLPFEAEGAPPSGFDTAVVLPLRDALAVDVVHEQAGPARRRAAAGAARARRGAGRRRLGRAGAARGDVALAGGAPLRPVDAGERAALLADRPVEEQSATGWSVLWALPHDGAAPAVVHAPTPTDERSSLPALLLASLPLDPSRRHVQPGPLADRVLEPGRRRLLRACWSRSRPTAATPCRWCRSGCRPARSTAPCARTCSSALPRCRCCATWSAATSCAAATPWRSTVPAPTTRGCWRRSHRCSPVWWPRHRAPGRGCAPSASSRSPSPTSSTSLPLTGEPTWWHALYVGLAPLADDSAGREALGALPVPLADGRLVRGVRGLLLLDDVLAPEVLQPLRQWGLRLVHPEAAHPLLTRLGATPATARGLLDDPAVRAAVDDSPDADDPAEVAAAVLGLVAAAGDALAPGDLPWLADLALPDADDDPAPAGALALPGSLAARVLDPDDIGLLHERVVDAWPREALVAVGVLDLLAVVRAADVDPADPPDEPGRRRGPGGVVRPGRRARARRGGGGARPRRRARRGVARGGACAGRRPRLAPRPGGPGAPARRRRAAAADRLVAGTTPGVGGHRGGRRRRARRAARPGTGVGARPRSCGAVGARRRRGR</sequence>
<gene>
    <name evidence="2" type="ORF">GCM10025868_16340</name>
</gene>
<reference evidence="3" key="1">
    <citation type="journal article" date="2019" name="Int. J. Syst. Evol. Microbiol.">
        <title>The Global Catalogue of Microorganisms (GCM) 10K type strain sequencing project: providing services to taxonomists for standard genome sequencing and annotation.</title>
        <authorList>
            <consortium name="The Broad Institute Genomics Platform"/>
            <consortium name="The Broad Institute Genome Sequencing Center for Infectious Disease"/>
            <person name="Wu L."/>
            <person name="Ma J."/>
        </authorList>
    </citation>
    <scope>NUCLEOTIDE SEQUENCE [LARGE SCALE GENOMIC DNA]</scope>
    <source>
        <strain evidence="3">NBRC 108730</strain>
    </source>
</reference>
<name>A0ABQ6JF03_9ACTN</name>